<proteinExistence type="predicted"/>
<evidence type="ECO:0000313" key="3">
    <source>
        <dbReference type="EMBL" id="PQJ76548.1"/>
    </source>
</evidence>
<feature type="domain" description="HTH cro/C1-type" evidence="2">
    <location>
        <begin position="25"/>
        <end position="79"/>
    </location>
</feature>
<protein>
    <recommendedName>
        <fullName evidence="2">HTH cro/C1-type domain-containing protein</fullName>
    </recommendedName>
</protein>
<reference evidence="3 4" key="1">
    <citation type="submission" date="2016-12" db="EMBL/GenBank/DDBJ databases">
        <title>Trade-off between light-utilization and light-protection in marine flavobacteria.</title>
        <authorList>
            <person name="Kumagai Y."/>
            <person name="Yoshizawa S."/>
            <person name="Kogure K."/>
            <person name="Iwasaki W."/>
        </authorList>
    </citation>
    <scope>NUCLEOTIDE SEQUENCE [LARGE SCALE GENOMIC DNA]</scope>
    <source>
        <strain evidence="3 4">ATCC 43844</strain>
    </source>
</reference>
<sequence>MYIYRVDTTMSDISNNLYLSIGHKIKEMRKSRGLGQEELANMISLSRSSISNIESGKHQPSVFVIYEIALALDCELNNLLPSIKTYRANNSSIGGKYFELINSKYNGMSTKSLNFLKEILHDDE</sequence>
<dbReference type="SUPFAM" id="SSF47413">
    <property type="entry name" value="lambda repressor-like DNA-binding domains"/>
    <property type="match status" value="1"/>
</dbReference>
<evidence type="ECO:0000256" key="1">
    <source>
        <dbReference type="ARBA" id="ARBA00023125"/>
    </source>
</evidence>
<dbReference type="RefSeq" id="WP_105021858.1">
    <property type="nucleotide sequence ID" value="NZ_MSCM01000002.1"/>
</dbReference>
<dbReference type="PROSITE" id="PS50943">
    <property type="entry name" value="HTH_CROC1"/>
    <property type="match status" value="1"/>
</dbReference>
<dbReference type="EMBL" id="MSCM01000002">
    <property type="protein sequence ID" value="PQJ76548.1"/>
    <property type="molecule type" value="Genomic_DNA"/>
</dbReference>
<dbReference type="PANTHER" id="PTHR46558">
    <property type="entry name" value="TRACRIPTIONAL REGULATORY PROTEIN-RELATED-RELATED"/>
    <property type="match status" value="1"/>
</dbReference>
<dbReference type="Pfam" id="PF01381">
    <property type="entry name" value="HTH_3"/>
    <property type="match status" value="1"/>
</dbReference>
<dbReference type="GO" id="GO:0003677">
    <property type="term" value="F:DNA binding"/>
    <property type="evidence" value="ECO:0007669"/>
    <property type="project" value="UniProtKB-KW"/>
</dbReference>
<organism evidence="3 4">
    <name type="scientific">Polaribacter glomeratus</name>
    <dbReference type="NCBI Taxonomy" id="102"/>
    <lineage>
        <taxon>Bacteria</taxon>
        <taxon>Pseudomonadati</taxon>
        <taxon>Bacteroidota</taxon>
        <taxon>Flavobacteriia</taxon>
        <taxon>Flavobacteriales</taxon>
        <taxon>Flavobacteriaceae</taxon>
    </lineage>
</organism>
<dbReference type="SMART" id="SM00530">
    <property type="entry name" value="HTH_XRE"/>
    <property type="match status" value="1"/>
</dbReference>
<comment type="caution">
    <text evidence="3">The sequence shown here is derived from an EMBL/GenBank/DDBJ whole genome shotgun (WGS) entry which is preliminary data.</text>
</comment>
<dbReference type="InterPro" id="IPR001387">
    <property type="entry name" value="Cro/C1-type_HTH"/>
</dbReference>
<dbReference type="OrthoDB" id="1357763at2"/>
<evidence type="ECO:0000259" key="2">
    <source>
        <dbReference type="PROSITE" id="PS50943"/>
    </source>
</evidence>
<keyword evidence="1" id="KW-0238">DNA-binding</keyword>
<evidence type="ECO:0000313" key="4">
    <source>
        <dbReference type="Proteomes" id="UP000239068"/>
    </source>
</evidence>
<dbReference type="AlphaFoldDB" id="A0A2S7WFZ2"/>
<dbReference type="InterPro" id="IPR010982">
    <property type="entry name" value="Lambda_DNA-bd_dom_sf"/>
</dbReference>
<dbReference type="Proteomes" id="UP000239068">
    <property type="component" value="Unassembled WGS sequence"/>
</dbReference>
<gene>
    <name evidence="3" type="ORF">BTO16_11635</name>
</gene>
<accession>A0A2S7WFZ2</accession>
<dbReference type="CDD" id="cd00093">
    <property type="entry name" value="HTH_XRE"/>
    <property type="match status" value="1"/>
</dbReference>
<dbReference type="PANTHER" id="PTHR46558:SF4">
    <property type="entry name" value="DNA-BIDING PHAGE PROTEIN"/>
    <property type="match status" value="1"/>
</dbReference>
<keyword evidence="4" id="KW-1185">Reference proteome</keyword>
<name>A0A2S7WFZ2_9FLAO</name>
<dbReference type="Gene3D" id="1.10.260.40">
    <property type="entry name" value="lambda repressor-like DNA-binding domains"/>
    <property type="match status" value="1"/>
</dbReference>